<keyword evidence="9" id="KW-0677">Repeat</keyword>
<feature type="signal peptide" evidence="20">
    <location>
        <begin position="1"/>
        <end position="23"/>
    </location>
</feature>
<dbReference type="InterPro" id="IPR032675">
    <property type="entry name" value="LRR_dom_sf"/>
</dbReference>
<comment type="subcellular location">
    <subcellularLocation>
        <location evidence="1">Membrane</location>
        <topology evidence="1">Single-pass membrane protein</topology>
    </subcellularLocation>
</comment>
<dbReference type="InterPro" id="IPR001611">
    <property type="entry name" value="Leu-rich_rpt"/>
</dbReference>
<evidence type="ECO:0000256" key="3">
    <source>
        <dbReference type="ARBA" id="ARBA00022527"/>
    </source>
</evidence>
<dbReference type="InParanoid" id="A0A7N2R4F1"/>
<accession>A0A7N2R4F1</accession>
<evidence type="ECO:0000256" key="7">
    <source>
        <dbReference type="ARBA" id="ARBA00022692"/>
    </source>
</evidence>
<dbReference type="PROSITE" id="PS00107">
    <property type="entry name" value="PROTEIN_KINASE_ATP"/>
    <property type="match status" value="1"/>
</dbReference>
<sequence>MESKVLKMAKHFLFAIILHGAFALTVLVHSQDQLGFISIDCGIPDGSSYKDGITDIYYSSDSSFTETGANGNILPQYRSNNPEQQLWTVRSFPEGAKNCYTLRPSPGKDRNYLIRASFMYGNYDGKGQTPTFDLYFGVNRWDTVAVSDASSTISKEIIHLSSSEDIYVCLVNTGYGTPFISVLELRPLPNNTYIPKSGSLELFDQANCGLVNQTYRYKDDVIDRIWSPFGTSLWRNISTIQTVDSSYNSFQLPSVVMSTAVTPLTTNDSIGLYWSPDNATSQYYFYMHFAEIEKLQANQSREFNIFLNGKLWYKALSPSYLVATTIFSPTYRTKPDNETYFQIWINKTETSTLPPLLNAIEIYTVNQLLQAQTDQKDVDSIKNIKSMYRIKRNWQGDPCAPRDYSWGGLNCSYSNFDPPGIISLNLSSSGLTGEIAPFISNLTMIQYLDLSNNSLKGTVPIFLSQLQLLRVLNLQNNNLSGSIPMELIEKSNKGSLLLSVGGNPNLASNGGNPNPCVLSPCQKKKNIVIPAAAAIVRLVILLLCGLALLWHLKRRKKDLPASNEQGGVLESKKQKFTYSEVLNITKNFASVIGKGGFGTVYHGYLDGFQVAVKMLSPSSVQGYNEFLAEANFLTRVHHKNITSFVGYCHENTNMGLVYEYMANGNLALHLLDKNASFLSWETRLRIAMDSAQGLEYLHNGCKPPIIHRDVKSTNILLDENFQAKLADLGLSRVFPGEGGTHVSTKVVGTPGYLDPEYYASNWLNEKSDVFSFGVVLLEIITGRLAISINPEKVHLIKWVSSMLERGDVKNIVDPRLDGDPDINSVWKAIEVAMICVSPTSIERPTMTYVVMELKQCLAMELARGHEGFETDSNQISGINYVHTGQTPLARFHIVIEGDAIKAEAAAIVRALNLAIGEKFQDIVIEGDAKLCFDALNGDVQNCH</sequence>
<dbReference type="InterPro" id="IPR017441">
    <property type="entry name" value="Protein_kinase_ATP_BS"/>
</dbReference>
<feature type="binding site" evidence="18">
    <location>
        <position position="613"/>
    </location>
    <ligand>
        <name>ATP</name>
        <dbReference type="ChEBI" id="CHEBI:30616"/>
    </ligand>
</feature>
<keyword evidence="11" id="KW-0418">Kinase</keyword>
<dbReference type="SUPFAM" id="SSF52058">
    <property type="entry name" value="L domain-like"/>
    <property type="match status" value="1"/>
</dbReference>
<evidence type="ECO:0000259" key="21">
    <source>
        <dbReference type="PROSITE" id="PS50011"/>
    </source>
</evidence>
<dbReference type="Pfam" id="PF13456">
    <property type="entry name" value="RVT_3"/>
    <property type="match status" value="1"/>
</dbReference>
<dbReference type="GO" id="GO:0004674">
    <property type="term" value="F:protein serine/threonine kinase activity"/>
    <property type="evidence" value="ECO:0007669"/>
    <property type="project" value="UniProtKB-KW"/>
</dbReference>
<dbReference type="FunFam" id="1.10.510.10:FF:000146">
    <property type="entry name" value="LRR receptor-like serine/threonine-protein kinase IOS1"/>
    <property type="match status" value="1"/>
</dbReference>
<dbReference type="PROSITE" id="PS00108">
    <property type="entry name" value="PROTEIN_KINASE_ST"/>
    <property type="match status" value="1"/>
</dbReference>
<keyword evidence="13 19" id="KW-1133">Transmembrane helix</keyword>
<dbReference type="Gene3D" id="3.80.10.10">
    <property type="entry name" value="Ribonuclease Inhibitor"/>
    <property type="match status" value="1"/>
</dbReference>
<keyword evidence="7 19" id="KW-0812">Transmembrane</keyword>
<dbReference type="SUPFAM" id="SSF56112">
    <property type="entry name" value="Protein kinase-like (PK-like)"/>
    <property type="match status" value="1"/>
</dbReference>
<evidence type="ECO:0000256" key="10">
    <source>
        <dbReference type="ARBA" id="ARBA00022741"/>
    </source>
</evidence>
<keyword evidence="14 19" id="KW-0472">Membrane</keyword>
<evidence type="ECO:0000256" key="20">
    <source>
        <dbReference type="SAM" id="SignalP"/>
    </source>
</evidence>
<dbReference type="PANTHER" id="PTHR45631">
    <property type="entry name" value="OS07G0107800 PROTEIN-RELATED"/>
    <property type="match status" value="1"/>
</dbReference>
<comment type="catalytic activity">
    <reaction evidence="16">
        <text>L-threonyl-[protein] + ATP = O-phospho-L-threonyl-[protein] + ADP + H(+)</text>
        <dbReference type="Rhea" id="RHEA:46608"/>
        <dbReference type="Rhea" id="RHEA-COMP:11060"/>
        <dbReference type="Rhea" id="RHEA-COMP:11605"/>
        <dbReference type="ChEBI" id="CHEBI:15378"/>
        <dbReference type="ChEBI" id="CHEBI:30013"/>
        <dbReference type="ChEBI" id="CHEBI:30616"/>
        <dbReference type="ChEBI" id="CHEBI:61977"/>
        <dbReference type="ChEBI" id="CHEBI:456216"/>
        <dbReference type="EC" id="2.7.11.1"/>
    </reaction>
</comment>
<proteinExistence type="predicted"/>
<dbReference type="GO" id="GO:0005524">
    <property type="term" value="F:ATP binding"/>
    <property type="evidence" value="ECO:0007669"/>
    <property type="project" value="UniProtKB-UniRule"/>
</dbReference>
<evidence type="ECO:0000256" key="18">
    <source>
        <dbReference type="PROSITE-ProRule" id="PRU10141"/>
    </source>
</evidence>
<keyword evidence="5" id="KW-0433">Leucine-rich repeat</keyword>
<dbReference type="InterPro" id="IPR002156">
    <property type="entry name" value="RNaseH_domain"/>
</dbReference>
<dbReference type="FunFam" id="3.80.10.10:FF:000129">
    <property type="entry name" value="Leucine-rich repeat receptor-like kinase"/>
    <property type="match status" value="1"/>
</dbReference>
<name>A0A7N2R4F1_QUELO</name>
<protein>
    <recommendedName>
        <fullName evidence="2">non-specific serine/threonine protein kinase</fullName>
        <ecNumber evidence="2">2.7.11.1</ecNumber>
    </recommendedName>
</protein>
<evidence type="ECO:0000313" key="22">
    <source>
        <dbReference type="EnsemblPlants" id="QL05p017346:mrna"/>
    </source>
</evidence>
<keyword evidence="6" id="KW-0808">Transferase</keyword>
<evidence type="ECO:0000256" key="8">
    <source>
        <dbReference type="ARBA" id="ARBA00022729"/>
    </source>
</evidence>
<dbReference type="EnsemblPlants" id="QL05p017346:mrna">
    <property type="protein sequence ID" value="QL05p017346:mrna"/>
    <property type="gene ID" value="QL05p017346"/>
</dbReference>
<dbReference type="InterPro" id="IPR008271">
    <property type="entry name" value="Ser/Thr_kinase_AS"/>
</dbReference>
<evidence type="ECO:0000256" key="9">
    <source>
        <dbReference type="ARBA" id="ARBA00022737"/>
    </source>
</evidence>
<reference evidence="22" key="2">
    <citation type="submission" date="2021-01" db="UniProtKB">
        <authorList>
            <consortium name="EnsemblPlants"/>
        </authorList>
    </citation>
    <scope>IDENTIFICATION</scope>
</reference>
<dbReference type="Pfam" id="PF00560">
    <property type="entry name" value="LRR_1"/>
    <property type="match status" value="2"/>
</dbReference>
<evidence type="ECO:0000256" key="15">
    <source>
        <dbReference type="ARBA" id="ARBA00023170"/>
    </source>
</evidence>
<feature type="chain" id="PRO_5029538267" description="non-specific serine/threonine protein kinase" evidence="20">
    <location>
        <begin position="24"/>
        <end position="943"/>
    </location>
</feature>
<reference evidence="22 23" key="1">
    <citation type="journal article" date="2016" name="G3 (Bethesda)">
        <title>First Draft Assembly and Annotation of the Genome of a California Endemic Oak Quercus lobata Nee (Fagaceae).</title>
        <authorList>
            <person name="Sork V.L."/>
            <person name="Fitz-Gibbon S.T."/>
            <person name="Puiu D."/>
            <person name="Crepeau M."/>
            <person name="Gugger P.F."/>
            <person name="Sherman R."/>
            <person name="Stevens K."/>
            <person name="Langley C.H."/>
            <person name="Pellegrini M."/>
            <person name="Salzberg S.L."/>
        </authorList>
    </citation>
    <scope>NUCLEOTIDE SEQUENCE [LARGE SCALE GENOMIC DNA]</scope>
    <source>
        <strain evidence="22 23">cv. SW786</strain>
    </source>
</reference>
<dbReference type="Pfam" id="PF12819">
    <property type="entry name" value="Malectin_like"/>
    <property type="match status" value="1"/>
</dbReference>
<dbReference type="FunCoup" id="A0A7N2R4F1">
    <property type="interactions" value="183"/>
</dbReference>
<keyword evidence="23" id="KW-1185">Reference proteome</keyword>
<dbReference type="EC" id="2.7.11.1" evidence="2"/>
<evidence type="ECO:0000256" key="13">
    <source>
        <dbReference type="ARBA" id="ARBA00022989"/>
    </source>
</evidence>
<evidence type="ECO:0000313" key="23">
    <source>
        <dbReference type="Proteomes" id="UP000594261"/>
    </source>
</evidence>
<dbReference type="PROSITE" id="PS50011">
    <property type="entry name" value="PROTEIN_KINASE_DOM"/>
    <property type="match status" value="1"/>
</dbReference>
<dbReference type="InterPro" id="IPR011009">
    <property type="entry name" value="Kinase-like_dom_sf"/>
</dbReference>
<keyword evidence="15" id="KW-0675">Receptor</keyword>
<dbReference type="GO" id="GO:0004523">
    <property type="term" value="F:RNA-DNA hybrid ribonuclease activity"/>
    <property type="evidence" value="ECO:0007669"/>
    <property type="project" value="InterPro"/>
</dbReference>
<keyword evidence="4" id="KW-0597">Phosphoprotein</keyword>
<dbReference type="Gene3D" id="3.30.200.20">
    <property type="entry name" value="Phosphorylase Kinase, domain 1"/>
    <property type="match status" value="1"/>
</dbReference>
<dbReference type="Gramene" id="QL05p017346:mrna">
    <property type="protein sequence ID" value="QL05p017346:mrna"/>
    <property type="gene ID" value="QL05p017346"/>
</dbReference>
<organism evidence="22 23">
    <name type="scientific">Quercus lobata</name>
    <name type="common">Valley oak</name>
    <dbReference type="NCBI Taxonomy" id="97700"/>
    <lineage>
        <taxon>Eukaryota</taxon>
        <taxon>Viridiplantae</taxon>
        <taxon>Streptophyta</taxon>
        <taxon>Embryophyta</taxon>
        <taxon>Tracheophyta</taxon>
        <taxon>Spermatophyta</taxon>
        <taxon>Magnoliopsida</taxon>
        <taxon>eudicotyledons</taxon>
        <taxon>Gunneridae</taxon>
        <taxon>Pentapetalae</taxon>
        <taxon>rosids</taxon>
        <taxon>fabids</taxon>
        <taxon>Fagales</taxon>
        <taxon>Fagaceae</taxon>
        <taxon>Quercus</taxon>
    </lineage>
</organism>
<dbReference type="GO" id="GO:0016020">
    <property type="term" value="C:membrane"/>
    <property type="evidence" value="ECO:0007669"/>
    <property type="project" value="UniProtKB-SubCell"/>
</dbReference>
<dbReference type="InterPro" id="IPR024788">
    <property type="entry name" value="Malectin-like_Carb-bd_dom"/>
</dbReference>
<feature type="domain" description="Protein kinase" evidence="21">
    <location>
        <begin position="586"/>
        <end position="868"/>
    </location>
</feature>
<evidence type="ECO:0000256" key="2">
    <source>
        <dbReference type="ARBA" id="ARBA00012513"/>
    </source>
</evidence>
<keyword evidence="8 20" id="KW-0732">Signal</keyword>
<keyword evidence="12 18" id="KW-0067">ATP-binding</keyword>
<dbReference type="PANTHER" id="PTHR45631:SF197">
    <property type="entry name" value="TYROSINE KINASE FAMILY PROTEIN"/>
    <property type="match status" value="1"/>
</dbReference>
<dbReference type="AlphaFoldDB" id="A0A7N2R4F1"/>
<dbReference type="InterPro" id="IPR000719">
    <property type="entry name" value="Prot_kinase_dom"/>
</dbReference>
<evidence type="ECO:0000256" key="4">
    <source>
        <dbReference type="ARBA" id="ARBA00022553"/>
    </source>
</evidence>
<evidence type="ECO:0000256" key="5">
    <source>
        <dbReference type="ARBA" id="ARBA00022614"/>
    </source>
</evidence>
<dbReference type="SMART" id="SM00220">
    <property type="entry name" value="S_TKc"/>
    <property type="match status" value="1"/>
</dbReference>
<dbReference type="GO" id="GO:0003676">
    <property type="term" value="F:nucleic acid binding"/>
    <property type="evidence" value="ECO:0007669"/>
    <property type="project" value="InterPro"/>
</dbReference>
<evidence type="ECO:0000256" key="16">
    <source>
        <dbReference type="ARBA" id="ARBA00047899"/>
    </source>
</evidence>
<dbReference type="CDD" id="cd14066">
    <property type="entry name" value="STKc_IRAK"/>
    <property type="match status" value="1"/>
</dbReference>
<evidence type="ECO:0000256" key="11">
    <source>
        <dbReference type="ARBA" id="ARBA00022777"/>
    </source>
</evidence>
<evidence type="ECO:0000256" key="14">
    <source>
        <dbReference type="ARBA" id="ARBA00023136"/>
    </source>
</evidence>
<keyword evidence="3" id="KW-0723">Serine/threonine-protein kinase</keyword>
<feature type="transmembrane region" description="Helical" evidence="19">
    <location>
        <begin position="527"/>
        <end position="550"/>
    </location>
</feature>
<dbReference type="EMBL" id="LRBV02000005">
    <property type="status" value="NOT_ANNOTATED_CDS"/>
    <property type="molecule type" value="Genomic_DNA"/>
</dbReference>
<dbReference type="Proteomes" id="UP000594261">
    <property type="component" value="Chromosome 5"/>
</dbReference>
<evidence type="ECO:0000256" key="17">
    <source>
        <dbReference type="ARBA" id="ARBA00048679"/>
    </source>
</evidence>
<evidence type="ECO:0000256" key="1">
    <source>
        <dbReference type="ARBA" id="ARBA00004167"/>
    </source>
</evidence>
<evidence type="ECO:0000256" key="19">
    <source>
        <dbReference type="SAM" id="Phobius"/>
    </source>
</evidence>
<comment type="catalytic activity">
    <reaction evidence="17">
        <text>L-seryl-[protein] + ATP = O-phospho-L-seryl-[protein] + ADP + H(+)</text>
        <dbReference type="Rhea" id="RHEA:17989"/>
        <dbReference type="Rhea" id="RHEA-COMP:9863"/>
        <dbReference type="Rhea" id="RHEA-COMP:11604"/>
        <dbReference type="ChEBI" id="CHEBI:15378"/>
        <dbReference type="ChEBI" id="CHEBI:29999"/>
        <dbReference type="ChEBI" id="CHEBI:30616"/>
        <dbReference type="ChEBI" id="CHEBI:83421"/>
        <dbReference type="ChEBI" id="CHEBI:456216"/>
        <dbReference type="EC" id="2.7.11.1"/>
    </reaction>
</comment>
<evidence type="ECO:0000256" key="6">
    <source>
        <dbReference type="ARBA" id="ARBA00022679"/>
    </source>
</evidence>
<keyword evidence="10 18" id="KW-0547">Nucleotide-binding</keyword>
<dbReference type="Pfam" id="PF07714">
    <property type="entry name" value="PK_Tyr_Ser-Thr"/>
    <property type="match status" value="1"/>
</dbReference>
<dbReference type="OMA" id="IAPGIQN"/>
<dbReference type="Gene3D" id="1.10.510.10">
    <property type="entry name" value="Transferase(Phosphotransferase) domain 1"/>
    <property type="match status" value="1"/>
</dbReference>
<evidence type="ECO:0000256" key="12">
    <source>
        <dbReference type="ARBA" id="ARBA00022840"/>
    </source>
</evidence>
<dbReference type="InterPro" id="IPR001245">
    <property type="entry name" value="Ser-Thr/Tyr_kinase_cat_dom"/>
</dbReference>